<keyword evidence="3 8" id="KW-0540">Nuclease</keyword>
<comment type="catalytic activity">
    <reaction evidence="8">
        <text>Endonucleolytic cleavage of RNA, removing extra 3' nucleotides from tRNA precursor, generating 3' termini of tRNAs. A 3'-hydroxy group is left at the tRNA terminus and a 5'-phosphoryl group is left at the trailer molecule.</text>
        <dbReference type="EC" id="3.1.26.11"/>
    </reaction>
</comment>
<evidence type="ECO:0000256" key="7">
    <source>
        <dbReference type="ARBA" id="ARBA00022833"/>
    </source>
</evidence>
<dbReference type="PANTHER" id="PTHR46018:SF2">
    <property type="entry name" value="ZINC PHOSPHODIESTERASE ELAC PROTEIN 1"/>
    <property type="match status" value="1"/>
</dbReference>
<keyword evidence="2 8" id="KW-0819">tRNA processing</keyword>
<organism evidence="10 11">
    <name type="scientific">Bacteroides stercoris</name>
    <dbReference type="NCBI Taxonomy" id="46506"/>
    <lineage>
        <taxon>Bacteria</taxon>
        <taxon>Pseudomonadati</taxon>
        <taxon>Bacteroidota</taxon>
        <taxon>Bacteroidia</taxon>
        <taxon>Bacteroidales</taxon>
        <taxon>Bacteroidaceae</taxon>
        <taxon>Bacteroides</taxon>
    </lineage>
</organism>
<evidence type="ECO:0000256" key="3">
    <source>
        <dbReference type="ARBA" id="ARBA00022722"/>
    </source>
</evidence>
<name>A0A108T624_BACSE</name>
<accession>A0A108T624</accession>
<feature type="binding site" evidence="8">
    <location>
        <position position="304"/>
    </location>
    <ligand>
        <name>Zn(2+)</name>
        <dbReference type="ChEBI" id="CHEBI:29105"/>
        <label>2</label>
        <note>catalytic</note>
    </ligand>
</feature>
<comment type="function">
    <text evidence="8">Zinc phosphodiesterase, which displays some tRNA 3'-processing endonuclease activity. Probably involved in tRNA maturation, by removing a 3'-trailer from precursor tRNA.</text>
</comment>
<keyword evidence="11" id="KW-1185">Reference proteome</keyword>
<dbReference type="CDD" id="cd07717">
    <property type="entry name" value="RNaseZ_ZiPD-like_MBL-fold"/>
    <property type="match status" value="1"/>
</dbReference>
<dbReference type="PANTHER" id="PTHR46018">
    <property type="entry name" value="ZINC PHOSPHODIESTERASE ELAC PROTEIN 1"/>
    <property type="match status" value="1"/>
</dbReference>
<feature type="binding site" evidence="8">
    <location>
        <position position="98"/>
    </location>
    <ligand>
        <name>Zn(2+)</name>
        <dbReference type="ChEBI" id="CHEBI:29105"/>
        <label>1</label>
        <note>catalytic</note>
    </ligand>
</feature>
<comment type="cofactor">
    <cofactor evidence="8">
        <name>Zn(2+)</name>
        <dbReference type="ChEBI" id="CHEBI:29105"/>
    </cofactor>
    <text evidence="8">Binds 2 Zn(2+) ions.</text>
</comment>
<evidence type="ECO:0000256" key="6">
    <source>
        <dbReference type="ARBA" id="ARBA00022801"/>
    </source>
</evidence>
<feature type="binding site" evidence="8">
    <location>
        <position position="246"/>
    </location>
    <ligand>
        <name>Zn(2+)</name>
        <dbReference type="ChEBI" id="CHEBI:29105"/>
        <label>2</label>
        <note>catalytic</note>
    </ligand>
</feature>
<dbReference type="Gene3D" id="3.60.15.10">
    <property type="entry name" value="Ribonuclease Z/Hydroxyacylglutathione hydrolase-like"/>
    <property type="match status" value="1"/>
</dbReference>
<feature type="active site" description="Proton acceptor" evidence="8">
    <location>
        <position position="100"/>
    </location>
</feature>
<dbReference type="HAMAP" id="MF_01818">
    <property type="entry name" value="RNase_Z_BN"/>
    <property type="match status" value="1"/>
</dbReference>
<feature type="binding site" evidence="8">
    <location>
        <position position="100"/>
    </location>
    <ligand>
        <name>Zn(2+)</name>
        <dbReference type="ChEBI" id="CHEBI:29105"/>
        <label>2</label>
        <note>catalytic</note>
    </ligand>
</feature>
<keyword evidence="5 8" id="KW-0255">Endonuclease</keyword>
<proteinExistence type="inferred from homology"/>
<dbReference type="InterPro" id="IPR036866">
    <property type="entry name" value="RibonucZ/Hydroxyglut_hydro"/>
</dbReference>
<comment type="similarity">
    <text evidence="8">Belongs to the RNase Z family.</text>
</comment>
<evidence type="ECO:0000256" key="8">
    <source>
        <dbReference type="HAMAP-Rule" id="MF_01818"/>
    </source>
</evidence>
<evidence type="ECO:0000313" key="10">
    <source>
        <dbReference type="EMBL" id="KWR54017.1"/>
    </source>
</evidence>
<feature type="binding site" evidence="8">
    <location>
        <position position="176"/>
    </location>
    <ligand>
        <name>Zn(2+)</name>
        <dbReference type="ChEBI" id="CHEBI:29105"/>
        <label>1</label>
        <note>catalytic</note>
    </ligand>
</feature>
<evidence type="ECO:0000256" key="1">
    <source>
        <dbReference type="ARBA" id="ARBA00011738"/>
    </source>
</evidence>
<feature type="binding site" evidence="8">
    <location>
        <position position="101"/>
    </location>
    <ligand>
        <name>Zn(2+)</name>
        <dbReference type="ChEBI" id="CHEBI:29105"/>
        <label>2</label>
        <note>catalytic</note>
    </ligand>
</feature>
<dbReference type="SUPFAM" id="SSF56281">
    <property type="entry name" value="Metallo-hydrolase/oxidoreductase"/>
    <property type="match status" value="1"/>
</dbReference>
<gene>
    <name evidence="8 10" type="primary">rnz</name>
    <name evidence="10" type="ORF">AA415_02268</name>
</gene>
<dbReference type="GO" id="GO:0008270">
    <property type="term" value="F:zinc ion binding"/>
    <property type="evidence" value="ECO:0007669"/>
    <property type="project" value="UniProtKB-UniRule"/>
</dbReference>
<dbReference type="EC" id="3.1.26.11" evidence="8"/>
<keyword evidence="6 8" id="KW-0378">Hydrolase</keyword>
<feature type="binding site" evidence="8">
    <location>
        <position position="246"/>
    </location>
    <ligand>
        <name>Zn(2+)</name>
        <dbReference type="ChEBI" id="CHEBI:29105"/>
        <label>1</label>
        <note>catalytic</note>
    </ligand>
</feature>
<keyword evidence="7 8" id="KW-0862">Zinc</keyword>
<dbReference type="NCBIfam" id="NF000801">
    <property type="entry name" value="PRK00055.1-3"/>
    <property type="match status" value="1"/>
</dbReference>
<dbReference type="InterPro" id="IPR001279">
    <property type="entry name" value="Metallo-B-lactamas"/>
</dbReference>
<comment type="subunit">
    <text evidence="1 8">Homodimer.</text>
</comment>
<dbReference type="InterPro" id="IPR013471">
    <property type="entry name" value="RNase_Z/BN"/>
</dbReference>
<dbReference type="PATRIC" id="fig|46506.5.peg.2432"/>
<dbReference type="NCBIfam" id="TIGR02651">
    <property type="entry name" value="RNase_Z"/>
    <property type="match status" value="1"/>
</dbReference>
<evidence type="ECO:0000256" key="2">
    <source>
        <dbReference type="ARBA" id="ARBA00022694"/>
    </source>
</evidence>
<comment type="caution">
    <text evidence="10">The sequence shown here is derived from an EMBL/GenBank/DDBJ whole genome shotgun (WGS) entry which is preliminary data.</text>
</comment>
<evidence type="ECO:0000313" key="11">
    <source>
        <dbReference type="Proteomes" id="UP000056419"/>
    </source>
</evidence>
<sequence length="337" mass="38511">MWQTQVPFLFRQALNFLPIICAICDDYPYLCTIMEKFELHILGSGSALPTTRHFPTSQVVNLRDKLFMIDCGEGAQLQFRKSRLKFSRLNRIFISHLHGDHCFGLLGLISTLNLLGRTADLHIHSPKGLEELLTPMLAFFNHQMTYKIFFHAFETKEAALIYEDRSLTVTTIPLRHRMPCCGFLFAEKPRPNHILRDMIDFYQVPVYELNRIKNGADYVTPEGEVIPNARLTRPSAAPRRYAYCSDTIYLPSITEQIKGVDLLFHEATFAEDAAPRAKETFHTTASQAARIARDAEVKKLLIGHFSARYDDEQVLLDEARAVFPDTQLAKETLCISV</sequence>
<dbReference type="Pfam" id="PF12706">
    <property type="entry name" value="Lactamase_B_2"/>
    <property type="match status" value="1"/>
</dbReference>
<evidence type="ECO:0000256" key="4">
    <source>
        <dbReference type="ARBA" id="ARBA00022723"/>
    </source>
</evidence>
<dbReference type="STRING" id="46506.AA415_02268"/>
<protein>
    <recommendedName>
        <fullName evidence="8">Ribonuclease Z</fullName>
        <shortName evidence="8">RNase Z</shortName>
        <ecNumber evidence="8">3.1.26.11</ecNumber>
    </recommendedName>
    <alternativeName>
        <fullName evidence="8">tRNA 3 endonuclease</fullName>
    </alternativeName>
    <alternativeName>
        <fullName evidence="8">tRNase Z</fullName>
    </alternativeName>
</protein>
<dbReference type="EMBL" id="LRGC01000010">
    <property type="protein sequence ID" value="KWR54017.1"/>
    <property type="molecule type" value="Genomic_DNA"/>
</dbReference>
<evidence type="ECO:0000256" key="5">
    <source>
        <dbReference type="ARBA" id="ARBA00022759"/>
    </source>
</evidence>
<keyword evidence="4 8" id="KW-0479">Metal-binding</keyword>
<dbReference type="Proteomes" id="UP000056419">
    <property type="component" value="Unassembled WGS sequence"/>
</dbReference>
<reference evidence="10 11" key="1">
    <citation type="journal article" date="2016" name="BMC Genomics">
        <title>Type VI secretion systems of human gut Bacteroidales segregate into three genetic architectures, two of which are contained on mobile genetic elements.</title>
        <authorList>
            <person name="Coyne M.J."/>
            <person name="Roelofs K.G."/>
            <person name="Comstock L.E."/>
        </authorList>
    </citation>
    <scope>NUCLEOTIDE SEQUENCE [LARGE SCALE GENOMIC DNA]</scope>
    <source>
        <strain evidence="10 11">CL09T03C01</strain>
    </source>
</reference>
<evidence type="ECO:0000259" key="9">
    <source>
        <dbReference type="Pfam" id="PF12706"/>
    </source>
</evidence>
<dbReference type="Pfam" id="PF23023">
    <property type="entry name" value="Anti-Pycsar_Apyc1"/>
    <property type="match status" value="1"/>
</dbReference>
<dbReference type="GO" id="GO:0042781">
    <property type="term" value="F:3'-tRNA processing endoribonuclease activity"/>
    <property type="evidence" value="ECO:0007669"/>
    <property type="project" value="UniProtKB-UniRule"/>
</dbReference>
<feature type="binding site" evidence="8">
    <location>
        <position position="96"/>
    </location>
    <ligand>
        <name>Zn(2+)</name>
        <dbReference type="ChEBI" id="CHEBI:29105"/>
        <label>1</label>
        <note>catalytic</note>
    </ligand>
</feature>
<dbReference type="AlphaFoldDB" id="A0A108T624"/>
<feature type="domain" description="Metallo-beta-lactamase" evidence="9">
    <location>
        <begin position="239"/>
        <end position="305"/>
    </location>
</feature>